<gene>
    <name evidence="5" type="ORF">GCM10010912_70110</name>
</gene>
<evidence type="ECO:0000256" key="3">
    <source>
        <dbReference type="ARBA" id="ARBA00023163"/>
    </source>
</evidence>
<dbReference type="SUPFAM" id="SSF46785">
    <property type="entry name" value="Winged helix' DNA-binding domain"/>
    <property type="match status" value="1"/>
</dbReference>
<dbReference type="EMBL" id="BMKR01000109">
    <property type="protein sequence ID" value="GGG15659.1"/>
    <property type="molecule type" value="Genomic_DNA"/>
</dbReference>
<keyword evidence="6" id="KW-1185">Reference proteome</keyword>
<dbReference type="GO" id="GO:0003677">
    <property type="term" value="F:DNA binding"/>
    <property type="evidence" value="ECO:0007669"/>
    <property type="project" value="UniProtKB-KW"/>
</dbReference>
<reference evidence="5" key="2">
    <citation type="submission" date="2020-09" db="EMBL/GenBank/DDBJ databases">
        <authorList>
            <person name="Sun Q."/>
            <person name="Zhou Y."/>
        </authorList>
    </citation>
    <scope>NUCLEOTIDE SEQUENCE</scope>
    <source>
        <strain evidence="5">CGMCC 1.16134</strain>
    </source>
</reference>
<dbReference type="AlphaFoldDB" id="A0A917LEG4"/>
<evidence type="ECO:0000313" key="5">
    <source>
        <dbReference type="EMBL" id="GGG15659.1"/>
    </source>
</evidence>
<dbReference type="InterPro" id="IPR000524">
    <property type="entry name" value="Tscrpt_reg_HTH_GntR"/>
</dbReference>
<dbReference type="PANTHER" id="PTHR38445:SF10">
    <property type="entry name" value="GNTR-FAMILY TRANSCRIPTIONAL REGULATOR"/>
    <property type="match status" value="1"/>
</dbReference>
<protein>
    <recommendedName>
        <fullName evidence="4">HTH gntR-type domain-containing protein</fullName>
    </recommendedName>
</protein>
<evidence type="ECO:0000256" key="2">
    <source>
        <dbReference type="ARBA" id="ARBA00023125"/>
    </source>
</evidence>
<dbReference type="Gene3D" id="1.10.10.10">
    <property type="entry name" value="Winged helix-like DNA-binding domain superfamily/Winged helix DNA-binding domain"/>
    <property type="match status" value="1"/>
</dbReference>
<keyword evidence="1" id="KW-0805">Transcription regulation</keyword>
<evidence type="ECO:0000313" key="6">
    <source>
        <dbReference type="Proteomes" id="UP000637643"/>
    </source>
</evidence>
<dbReference type="CDD" id="cd07377">
    <property type="entry name" value="WHTH_GntR"/>
    <property type="match status" value="1"/>
</dbReference>
<proteinExistence type="predicted"/>
<keyword evidence="3" id="KW-0804">Transcription</keyword>
<reference evidence="5" key="1">
    <citation type="journal article" date="2014" name="Int. J. Syst. Evol. Microbiol.">
        <title>Complete genome sequence of Corynebacterium casei LMG S-19264T (=DSM 44701T), isolated from a smear-ripened cheese.</title>
        <authorList>
            <consortium name="US DOE Joint Genome Institute (JGI-PGF)"/>
            <person name="Walter F."/>
            <person name="Albersmeier A."/>
            <person name="Kalinowski J."/>
            <person name="Ruckert C."/>
        </authorList>
    </citation>
    <scope>NUCLEOTIDE SEQUENCE</scope>
    <source>
        <strain evidence="5">CGMCC 1.16134</strain>
    </source>
</reference>
<dbReference type="InterPro" id="IPR036390">
    <property type="entry name" value="WH_DNA-bd_sf"/>
</dbReference>
<dbReference type="RefSeq" id="WP_189032934.1">
    <property type="nucleotide sequence ID" value="NZ_BMKR01000109.1"/>
</dbReference>
<keyword evidence="2" id="KW-0238">DNA-binding</keyword>
<sequence length="95" mass="10967">MHKFLLVLRDLEQLISNHTYKDKLPSIRVLANQYNVNKSTIIRAMNDLERRHLVYSVPKSGFYVVKSTMVSEYAMQGIIDFATSSPDPSVFPYLD</sequence>
<dbReference type="Pfam" id="PF00392">
    <property type="entry name" value="GntR"/>
    <property type="match status" value="1"/>
</dbReference>
<comment type="caution">
    <text evidence="5">The sequence shown here is derived from an EMBL/GenBank/DDBJ whole genome shotgun (WGS) entry which is preliminary data.</text>
</comment>
<dbReference type="InterPro" id="IPR036388">
    <property type="entry name" value="WH-like_DNA-bd_sf"/>
</dbReference>
<evidence type="ECO:0000256" key="1">
    <source>
        <dbReference type="ARBA" id="ARBA00023015"/>
    </source>
</evidence>
<organism evidence="5 6">
    <name type="scientific">Paenibacillus albidus</name>
    <dbReference type="NCBI Taxonomy" id="2041023"/>
    <lineage>
        <taxon>Bacteria</taxon>
        <taxon>Bacillati</taxon>
        <taxon>Bacillota</taxon>
        <taxon>Bacilli</taxon>
        <taxon>Bacillales</taxon>
        <taxon>Paenibacillaceae</taxon>
        <taxon>Paenibacillus</taxon>
    </lineage>
</organism>
<dbReference type="GO" id="GO:0003700">
    <property type="term" value="F:DNA-binding transcription factor activity"/>
    <property type="evidence" value="ECO:0007669"/>
    <property type="project" value="InterPro"/>
</dbReference>
<dbReference type="Proteomes" id="UP000637643">
    <property type="component" value="Unassembled WGS sequence"/>
</dbReference>
<dbReference type="SMART" id="SM00345">
    <property type="entry name" value="HTH_GNTR"/>
    <property type="match status" value="1"/>
</dbReference>
<accession>A0A917LEG4</accession>
<feature type="domain" description="HTH gntR-type" evidence="4">
    <location>
        <begin position="7"/>
        <end position="64"/>
    </location>
</feature>
<evidence type="ECO:0000259" key="4">
    <source>
        <dbReference type="SMART" id="SM00345"/>
    </source>
</evidence>
<name>A0A917LEG4_9BACL</name>
<dbReference type="PANTHER" id="PTHR38445">
    <property type="entry name" value="HTH-TYPE TRANSCRIPTIONAL REPRESSOR YTRA"/>
    <property type="match status" value="1"/>
</dbReference>